<dbReference type="AlphaFoldDB" id="A0AAP0G0S5"/>
<evidence type="ECO:0000256" key="1">
    <source>
        <dbReference type="SAM" id="MobiDB-lite"/>
    </source>
</evidence>
<name>A0AAP0G0S5_9ASPA</name>
<sequence length="199" mass="22347">MLQGYIGYFNPGNQASCSRQEPVQPVNDPGQSSSLPPQLRPQYPYHHSYGLNLLGRRKCEPGRKVNLQEGRVGLQAHCLEPPRPGFDARSQTWASTSASCGVTMFDAQPCIQVSRYDRILKLVVVQGLVWAVVSVWAHMWWNADTARRLFDGAAVDPHPTGKPRKGVDFTWVFITATCLRLCGRVDPRPLDIHHRRCLS</sequence>
<dbReference type="EMBL" id="JBBWWQ010000014">
    <property type="protein sequence ID" value="KAK8931133.1"/>
    <property type="molecule type" value="Genomic_DNA"/>
</dbReference>
<proteinExistence type="predicted"/>
<organism evidence="2 3">
    <name type="scientific">Platanthera zijinensis</name>
    <dbReference type="NCBI Taxonomy" id="2320716"/>
    <lineage>
        <taxon>Eukaryota</taxon>
        <taxon>Viridiplantae</taxon>
        <taxon>Streptophyta</taxon>
        <taxon>Embryophyta</taxon>
        <taxon>Tracheophyta</taxon>
        <taxon>Spermatophyta</taxon>
        <taxon>Magnoliopsida</taxon>
        <taxon>Liliopsida</taxon>
        <taxon>Asparagales</taxon>
        <taxon>Orchidaceae</taxon>
        <taxon>Orchidoideae</taxon>
        <taxon>Orchideae</taxon>
        <taxon>Orchidinae</taxon>
        <taxon>Platanthera</taxon>
    </lineage>
</organism>
<reference evidence="2 3" key="1">
    <citation type="journal article" date="2022" name="Nat. Plants">
        <title>Genomes of leafy and leafless Platanthera orchids illuminate the evolution of mycoheterotrophy.</title>
        <authorList>
            <person name="Li M.H."/>
            <person name="Liu K.W."/>
            <person name="Li Z."/>
            <person name="Lu H.C."/>
            <person name="Ye Q.L."/>
            <person name="Zhang D."/>
            <person name="Wang J.Y."/>
            <person name="Li Y.F."/>
            <person name="Zhong Z.M."/>
            <person name="Liu X."/>
            <person name="Yu X."/>
            <person name="Liu D.K."/>
            <person name="Tu X.D."/>
            <person name="Liu B."/>
            <person name="Hao Y."/>
            <person name="Liao X.Y."/>
            <person name="Jiang Y.T."/>
            <person name="Sun W.H."/>
            <person name="Chen J."/>
            <person name="Chen Y.Q."/>
            <person name="Ai Y."/>
            <person name="Zhai J.W."/>
            <person name="Wu S.S."/>
            <person name="Zhou Z."/>
            <person name="Hsiao Y.Y."/>
            <person name="Wu W.L."/>
            <person name="Chen Y.Y."/>
            <person name="Lin Y.F."/>
            <person name="Hsu J.L."/>
            <person name="Li C.Y."/>
            <person name="Wang Z.W."/>
            <person name="Zhao X."/>
            <person name="Zhong W.Y."/>
            <person name="Ma X.K."/>
            <person name="Ma L."/>
            <person name="Huang J."/>
            <person name="Chen G.Z."/>
            <person name="Huang M.Z."/>
            <person name="Huang L."/>
            <person name="Peng D.H."/>
            <person name="Luo Y.B."/>
            <person name="Zou S.Q."/>
            <person name="Chen S.P."/>
            <person name="Lan S."/>
            <person name="Tsai W.C."/>
            <person name="Van de Peer Y."/>
            <person name="Liu Z.J."/>
        </authorList>
    </citation>
    <scope>NUCLEOTIDE SEQUENCE [LARGE SCALE GENOMIC DNA]</scope>
    <source>
        <strain evidence="2">Lor287</strain>
    </source>
</reference>
<gene>
    <name evidence="2" type="ORF">KSP39_PZI016286</name>
</gene>
<dbReference type="Proteomes" id="UP001418222">
    <property type="component" value="Unassembled WGS sequence"/>
</dbReference>
<evidence type="ECO:0000313" key="3">
    <source>
        <dbReference type="Proteomes" id="UP001418222"/>
    </source>
</evidence>
<keyword evidence="3" id="KW-1185">Reference proteome</keyword>
<protein>
    <submittedName>
        <fullName evidence="2">Uncharacterized protein</fullName>
    </submittedName>
</protein>
<accession>A0AAP0G0S5</accession>
<evidence type="ECO:0000313" key="2">
    <source>
        <dbReference type="EMBL" id="KAK8931133.1"/>
    </source>
</evidence>
<comment type="caution">
    <text evidence="2">The sequence shown here is derived from an EMBL/GenBank/DDBJ whole genome shotgun (WGS) entry which is preliminary data.</text>
</comment>
<feature type="region of interest" description="Disordered" evidence="1">
    <location>
        <begin position="13"/>
        <end position="38"/>
    </location>
</feature>